<comment type="caution">
    <text evidence="2">The sequence shown here is derived from an EMBL/GenBank/DDBJ whole genome shotgun (WGS) entry which is preliminary data.</text>
</comment>
<feature type="signal peptide" evidence="1">
    <location>
        <begin position="1"/>
        <end position="22"/>
    </location>
</feature>
<feature type="chain" id="PRO_5032364919" evidence="1">
    <location>
        <begin position="23"/>
        <end position="243"/>
    </location>
</feature>
<organism evidence="2 3">
    <name type="scientific">Povalibacter uvarum</name>
    <dbReference type="NCBI Taxonomy" id="732238"/>
    <lineage>
        <taxon>Bacteria</taxon>
        <taxon>Pseudomonadati</taxon>
        <taxon>Pseudomonadota</taxon>
        <taxon>Gammaproteobacteria</taxon>
        <taxon>Steroidobacterales</taxon>
        <taxon>Steroidobacteraceae</taxon>
        <taxon>Povalibacter</taxon>
    </lineage>
</organism>
<evidence type="ECO:0000313" key="3">
    <source>
        <dbReference type="Proteomes" id="UP000588068"/>
    </source>
</evidence>
<dbReference type="AlphaFoldDB" id="A0A841HSY0"/>
<keyword evidence="1" id="KW-0732">Signal</keyword>
<dbReference type="RefSeq" id="WP_184335270.1">
    <property type="nucleotide sequence ID" value="NZ_JACHHZ010000006.1"/>
</dbReference>
<protein>
    <submittedName>
        <fullName evidence="2">Uncharacterized protein</fullName>
    </submittedName>
</protein>
<evidence type="ECO:0000313" key="2">
    <source>
        <dbReference type="EMBL" id="MBB6095883.1"/>
    </source>
</evidence>
<dbReference type="EMBL" id="JACHHZ010000006">
    <property type="protein sequence ID" value="MBB6095883.1"/>
    <property type="molecule type" value="Genomic_DNA"/>
</dbReference>
<sequence length="243" mass="26143">MKKNSALSALLGSTLIAMTAMAAPGIDEVGDPDSFGNNVIYLGIAQTPGISLLDDCTPDPTYPPDPESRCITLKPQPLTTTFDEGKLDYIKLPGGSTKTLICFAVTPSMNFQFNNLTGTDQPSARFVARPVITIESDVLNDPALTDPSTGLPLSGRIVLPLSTYSESRSLEKGERAQKQMFLSRSCIGGLVSRRSLIDNYGLSDSQADTFFGKEITLIFGASGSAQLVDYATYFYGIRLYGDR</sequence>
<name>A0A841HSY0_9GAMM</name>
<dbReference type="Proteomes" id="UP000588068">
    <property type="component" value="Unassembled WGS sequence"/>
</dbReference>
<evidence type="ECO:0000256" key="1">
    <source>
        <dbReference type="SAM" id="SignalP"/>
    </source>
</evidence>
<keyword evidence="3" id="KW-1185">Reference proteome</keyword>
<reference evidence="2 3" key="1">
    <citation type="submission" date="2020-08" db="EMBL/GenBank/DDBJ databases">
        <title>Genomic Encyclopedia of Type Strains, Phase IV (KMG-IV): sequencing the most valuable type-strain genomes for metagenomic binning, comparative biology and taxonomic classification.</title>
        <authorList>
            <person name="Goeker M."/>
        </authorList>
    </citation>
    <scope>NUCLEOTIDE SEQUENCE [LARGE SCALE GENOMIC DNA]</scope>
    <source>
        <strain evidence="2 3">DSM 26723</strain>
    </source>
</reference>
<accession>A0A841HSY0</accession>
<proteinExistence type="predicted"/>
<gene>
    <name evidence="2" type="ORF">HNQ60_004774</name>
</gene>